<dbReference type="InterPro" id="IPR045865">
    <property type="entry name" value="ACT-like_dom_sf"/>
</dbReference>
<evidence type="ECO:0000259" key="11">
    <source>
        <dbReference type="PROSITE" id="PS51171"/>
    </source>
</evidence>
<dbReference type="Gene3D" id="3.40.190.10">
    <property type="entry name" value="Periplasmic binding protein-like II"/>
    <property type="match status" value="2"/>
</dbReference>
<dbReference type="CDD" id="cd13632">
    <property type="entry name" value="PBP2_Aa-PDT_like"/>
    <property type="match status" value="1"/>
</dbReference>
<dbReference type="PROSITE" id="PS00857">
    <property type="entry name" value="PREPHENATE_DEHYDR_1"/>
    <property type="match status" value="1"/>
</dbReference>
<evidence type="ECO:0000256" key="2">
    <source>
        <dbReference type="ARBA" id="ARBA00013147"/>
    </source>
</evidence>
<evidence type="ECO:0000256" key="8">
    <source>
        <dbReference type="ARBA" id="ARBA00047848"/>
    </source>
</evidence>
<dbReference type="Gene3D" id="3.30.70.260">
    <property type="match status" value="1"/>
</dbReference>
<protein>
    <recommendedName>
        <fullName evidence="3 10">Prephenate dehydratase</fullName>
        <shortName evidence="10">PDT</shortName>
        <ecNumber evidence="2 10">4.2.1.51</ecNumber>
    </recommendedName>
</protein>
<dbReference type="GO" id="GO:0004664">
    <property type="term" value="F:prephenate dehydratase activity"/>
    <property type="evidence" value="ECO:0007669"/>
    <property type="project" value="UniProtKB-UniRule"/>
</dbReference>
<evidence type="ECO:0000256" key="3">
    <source>
        <dbReference type="ARBA" id="ARBA00021872"/>
    </source>
</evidence>
<accession>A0A1M4VFG3</accession>
<dbReference type="InterPro" id="IPR002912">
    <property type="entry name" value="ACT_dom"/>
</dbReference>
<dbReference type="Pfam" id="PF00800">
    <property type="entry name" value="PDT"/>
    <property type="match status" value="1"/>
</dbReference>
<evidence type="ECO:0000256" key="9">
    <source>
        <dbReference type="PIRSR" id="PIRSR001500-2"/>
    </source>
</evidence>
<dbReference type="FunFam" id="3.30.70.260:FF:000012">
    <property type="entry name" value="Prephenate dehydratase"/>
    <property type="match status" value="1"/>
</dbReference>
<dbReference type="PROSITE" id="PS51671">
    <property type="entry name" value="ACT"/>
    <property type="match status" value="1"/>
</dbReference>
<comment type="catalytic activity">
    <reaction evidence="8 10">
        <text>prephenate + H(+) = 3-phenylpyruvate + CO2 + H2O</text>
        <dbReference type="Rhea" id="RHEA:21648"/>
        <dbReference type="ChEBI" id="CHEBI:15377"/>
        <dbReference type="ChEBI" id="CHEBI:15378"/>
        <dbReference type="ChEBI" id="CHEBI:16526"/>
        <dbReference type="ChEBI" id="CHEBI:18005"/>
        <dbReference type="ChEBI" id="CHEBI:29934"/>
        <dbReference type="EC" id="4.2.1.51"/>
    </reaction>
</comment>
<dbReference type="EMBL" id="FQVN01000001">
    <property type="protein sequence ID" value="SHE67635.1"/>
    <property type="molecule type" value="Genomic_DNA"/>
</dbReference>
<sequence>MPRIAYFGPEGTFTEQATRAFLGDPPTDTRPVAPDSELRPLETIAAALDAVRSGEADAACVPVENSVEGSVAATLDALVAGDPLVAIAETVLPIRFTVLVRPGAAAADVRTVATHPHAAAQVRGWLAENLPSAAVLPSSSTAAAAVGVLAGEYDAAVAAPAAAARYPLAALATDVADVRDAVTRFLLVRRPGPAPARTGADRTSVAAVTADRIGALSEVLTVLAGHGINMTRIESRPTRNRLGEYRFFLDFEGHVADHRVGAALAALRRHCAEVRFLGSFPRADQAPNTVPTTTADEDFASAQRWLTAVREGREA</sequence>
<dbReference type="RefSeq" id="WP_073479855.1">
    <property type="nucleotide sequence ID" value="NZ_FQVN01000001.1"/>
</dbReference>
<dbReference type="Pfam" id="PF01842">
    <property type="entry name" value="ACT"/>
    <property type="match status" value="1"/>
</dbReference>
<evidence type="ECO:0000256" key="4">
    <source>
        <dbReference type="ARBA" id="ARBA00022605"/>
    </source>
</evidence>
<feature type="domain" description="ACT" evidence="12">
    <location>
        <begin position="204"/>
        <end position="282"/>
    </location>
</feature>
<dbReference type="NCBIfam" id="NF008865">
    <property type="entry name" value="PRK11898.1"/>
    <property type="match status" value="1"/>
</dbReference>
<dbReference type="OrthoDB" id="9802281at2"/>
<dbReference type="PANTHER" id="PTHR21022">
    <property type="entry name" value="PREPHENATE DEHYDRATASE P PROTEIN"/>
    <property type="match status" value="1"/>
</dbReference>
<dbReference type="InterPro" id="IPR018528">
    <property type="entry name" value="Preph_deHydtase_CS"/>
</dbReference>
<dbReference type="STRING" id="2017.SAMN05444320_101751"/>
<reference evidence="13 14" key="1">
    <citation type="submission" date="2016-11" db="EMBL/GenBank/DDBJ databases">
        <authorList>
            <person name="Jaros S."/>
            <person name="Januszkiewicz K."/>
            <person name="Wedrychowicz H."/>
        </authorList>
    </citation>
    <scope>NUCLEOTIDE SEQUENCE [LARGE SCALE GENOMIC DNA]</scope>
    <source>
        <strain evidence="13 14">DSM 44523</strain>
    </source>
</reference>
<gene>
    <name evidence="10" type="primary">pheA</name>
    <name evidence="13" type="ORF">SAMN05444320_101751</name>
</gene>
<dbReference type="CDD" id="cd04905">
    <property type="entry name" value="ACT_CM-PDT"/>
    <property type="match status" value="1"/>
</dbReference>
<evidence type="ECO:0000259" key="12">
    <source>
        <dbReference type="PROSITE" id="PS51671"/>
    </source>
</evidence>
<keyword evidence="6 10" id="KW-0584">Phenylalanine biosynthesis</keyword>
<dbReference type="FunFam" id="3.40.190.10:FF:000064">
    <property type="entry name" value="Prephenate dehydratase"/>
    <property type="match status" value="1"/>
</dbReference>
<evidence type="ECO:0000313" key="14">
    <source>
        <dbReference type="Proteomes" id="UP000184501"/>
    </source>
</evidence>
<keyword evidence="14" id="KW-1185">Reference proteome</keyword>
<feature type="domain" description="Prephenate dehydratase" evidence="11">
    <location>
        <begin position="3"/>
        <end position="190"/>
    </location>
</feature>
<dbReference type="PIRSF" id="PIRSF001500">
    <property type="entry name" value="Chor_mut_pdt_Ppr"/>
    <property type="match status" value="1"/>
</dbReference>
<evidence type="ECO:0000256" key="6">
    <source>
        <dbReference type="ARBA" id="ARBA00023222"/>
    </source>
</evidence>
<dbReference type="UniPathway" id="UPA00121">
    <property type="reaction ID" value="UER00345"/>
</dbReference>
<comment type="pathway">
    <text evidence="1 10">Amino-acid biosynthesis; L-phenylalanine biosynthesis; phenylpyruvate from prephenate: step 1/1.</text>
</comment>
<keyword evidence="4 10" id="KW-0028">Amino-acid biosynthesis</keyword>
<evidence type="ECO:0000256" key="1">
    <source>
        <dbReference type="ARBA" id="ARBA00004741"/>
    </source>
</evidence>
<evidence type="ECO:0000313" key="13">
    <source>
        <dbReference type="EMBL" id="SHE67635.1"/>
    </source>
</evidence>
<dbReference type="InterPro" id="IPR008242">
    <property type="entry name" value="Chor_mutase/pphenate_deHydtase"/>
</dbReference>
<feature type="site" description="Essential for prephenate dehydratase activity" evidence="9">
    <location>
        <position position="183"/>
    </location>
</feature>
<evidence type="ECO:0000256" key="7">
    <source>
        <dbReference type="ARBA" id="ARBA00023239"/>
    </source>
</evidence>
<dbReference type="SUPFAM" id="SSF53850">
    <property type="entry name" value="Periplasmic binding protein-like II"/>
    <property type="match status" value="1"/>
</dbReference>
<dbReference type="PANTHER" id="PTHR21022:SF19">
    <property type="entry name" value="PREPHENATE DEHYDRATASE-RELATED"/>
    <property type="match status" value="1"/>
</dbReference>
<dbReference type="GO" id="GO:0005737">
    <property type="term" value="C:cytoplasm"/>
    <property type="evidence" value="ECO:0007669"/>
    <property type="project" value="TreeGrafter"/>
</dbReference>
<keyword evidence="7 10" id="KW-0456">Lyase</keyword>
<dbReference type="AlphaFoldDB" id="A0A1M4VFG3"/>
<name>A0A1M4VFG3_STRHI</name>
<organism evidence="13 14">
    <name type="scientific">Streptoalloteichus hindustanus</name>
    <dbReference type="NCBI Taxonomy" id="2017"/>
    <lineage>
        <taxon>Bacteria</taxon>
        <taxon>Bacillati</taxon>
        <taxon>Actinomycetota</taxon>
        <taxon>Actinomycetes</taxon>
        <taxon>Pseudonocardiales</taxon>
        <taxon>Pseudonocardiaceae</taxon>
        <taxon>Streptoalloteichus</taxon>
    </lineage>
</organism>
<keyword evidence="5 10" id="KW-0057">Aromatic amino acid biosynthesis</keyword>
<evidence type="ECO:0000256" key="10">
    <source>
        <dbReference type="RuleBase" id="RU361254"/>
    </source>
</evidence>
<evidence type="ECO:0000256" key="5">
    <source>
        <dbReference type="ARBA" id="ARBA00023141"/>
    </source>
</evidence>
<dbReference type="PROSITE" id="PS00858">
    <property type="entry name" value="PREPHENATE_DEHYDR_2"/>
    <property type="match status" value="1"/>
</dbReference>
<dbReference type="SUPFAM" id="SSF55021">
    <property type="entry name" value="ACT-like"/>
    <property type="match status" value="1"/>
</dbReference>
<proteinExistence type="predicted"/>
<dbReference type="EC" id="4.2.1.51" evidence="2 10"/>
<dbReference type="GO" id="GO:0009094">
    <property type="term" value="P:L-phenylalanine biosynthetic process"/>
    <property type="evidence" value="ECO:0007669"/>
    <property type="project" value="UniProtKB-UniPathway"/>
</dbReference>
<dbReference type="Proteomes" id="UP000184501">
    <property type="component" value="Unassembled WGS sequence"/>
</dbReference>
<dbReference type="InterPro" id="IPR001086">
    <property type="entry name" value="Preph_deHydtase"/>
</dbReference>
<dbReference type="PROSITE" id="PS51171">
    <property type="entry name" value="PREPHENATE_DEHYDR_3"/>
    <property type="match status" value="1"/>
</dbReference>